<keyword evidence="2" id="KW-0810">Translation regulation</keyword>
<gene>
    <name evidence="2 3" type="primary">rsfS</name>
    <name evidence="3" type="ORF">FO442_15755</name>
</gene>
<accession>A0A556MJK8</accession>
<proteinExistence type="inferred from homology"/>
<protein>
    <recommendedName>
        <fullName evidence="2">Ribosomal silencing factor RsfS</fullName>
    </recommendedName>
</protein>
<comment type="subunit">
    <text evidence="2">Interacts with ribosomal protein uL14 (rplN).</text>
</comment>
<comment type="subcellular location">
    <subcellularLocation>
        <location evidence="2">Cytoplasm</location>
    </subcellularLocation>
</comment>
<comment type="function">
    <text evidence="2">Functions as a ribosomal silencing factor. Interacts with ribosomal protein uL14 (rplN), blocking formation of intersubunit bridge B8. Prevents association of the 30S and 50S ribosomal subunits and the formation of functional ribosomes, thus repressing translation.</text>
</comment>
<dbReference type="GO" id="GO:0043023">
    <property type="term" value="F:ribosomal large subunit binding"/>
    <property type="evidence" value="ECO:0007669"/>
    <property type="project" value="TreeGrafter"/>
</dbReference>
<dbReference type="EMBL" id="VLPL01000009">
    <property type="protein sequence ID" value="TSJ40053.1"/>
    <property type="molecule type" value="Genomic_DNA"/>
</dbReference>
<keyword evidence="4" id="KW-1185">Reference proteome</keyword>
<dbReference type="PANTHER" id="PTHR21043">
    <property type="entry name" value="IOJAP SUPERFAMILY ORTHOLOG"/>
    <property type="match status" value="1"/>
</dbReference>
<dbReference type="GO" id="GO:0005737">
    <property type="term" value="C:cytoplasm"/>
    <property type="evidence" value="ECO:0007669"/>
    <property type="project" value="UniProtKB-SubCell"/>
</dbReference>
<dbReference type="Gene3D" id="3.30.460.10">
    <property type="entry name" value="Beta Polymerase, domain 2"/>
    <property type="match status" value="1"/>
</dbReference>
<evidence type="ECO:0000313" key="4">
    <source>
        <dbReference type="Proteomes" id="UP000316008"/>
    </source>
</evidence>
<organism evidence="3 4">
    <name type="scientific">Fluviicola chungangensis</name>
    <dbReference type="NCBI Taxonomy" id="2597671"/>
    <lineage>
        <taxon>Bacteria</taxon>
        <taxon>Pseudomonadati</taxon>
        <taxon>Bacteroidota</taxon>
        <taxon>Flavobacteriia</taxon>
        <taxon>Flavobacteriales</taxon>
        <taxon>Crocinitomicaceae</taxon>
        <taxon>Fluviicola</taxon>
    </lineage>
</organism>
<dbReference type="OrthoDB" id="9793681at2"/>
<reference evidence="3 4" key="1">
    <citation type="submission" date="2019-07" db="EMBL/GenBank/DDBJ databases">
        <authorList>
            <person name="Huq M.A."/>
        </authorList>
    </citation>
    <scope>NUCLEOTIDE SEQUENCE [LARGE SCALE GENOMIC DNA]</scope>
    <source>
        <strain evidence="3 4">MAH-3</strain>
    </source>
</reference>
<dbReference type="InterPro" id="IPR004394">
    <property type="entry name" value="Iojap/RsfS/C7orf30"/>
</dbReference>
<evidence type="ECO:0000256" key="2">
    <source>
        <dbReference type="HAMAP-Rule" id="MF_01477"/>
    </source>
</evidence>
<comment type="similarity">
    <text evidence="1 2">Belongs to the Iojap/RsfS family.</text>
</comment>
<dbReference type="GO" id="GO:0017148">
    <property type="term" value="P:negative regulation of translation"/>
    <property type="evidence" value="ECO:0007669"/>
    <property type="project" value="UniProtKB-UniRule"/>
</dbReference>
<dbReference type="GO" id="GO:0090071">
    <property type="term" value="P:negative regulation of ribosome biogenesis"/>
    <property type="evidence" value="ECO:0007669"/>
    <property type="project" value="UniProtKB-UniRule"/>
</dbReference>
<dbReference type="PANTHER" id="PTHR21043:SF0">
    <property type="entry name" value="MITOCHONDRIAL ASSEMBLY OF RIBOSOMAL LARGE SUBUNIT PROTEIN 1"/>
    <property type="match status" value="1"/>
</dbReference>
<dbReference type="Pfam" id="PF02410">
    <property type="entry name" value="RsfS"/>
    <property type="match status" value="1"/>
</dbReference>
<name>A0A556MJK8_9FLAO</name>
<keyword evidence="2" id="KW-0963">Cytoplasm</keyword>
<dbReference type="NCBIfam" id="TIGR00090">
    <property type="entry name" value="rsfS_iojap_ybeB"/>
    <property type="match status" value="1"/>
</dbReference>
<evidence type="ECO:0000313" key="3">
    <source>
        <dbReference type="EMBL" id="TSJ40053.1"/>
    </source>
</evidence>
<dbReference type="AlphaFoldDB" id="A0A556MJK8"/>
<comment type="caution">
    <text evidence="3">The sequence shown here is derived from an EMBL/GenBank/DDBJ whole genome shotgun (WGS) entry which is preliminary data.</text>
</comment>
<keyword evidence="2" id="KW-0678">Repressor</keyword>
<evidence type="ECO:0000256" key="1">
    <source>
        <dbReference type="ARBA" id="ARBA00010574"/>
    </source>
</evidence>
<sequence>MLRFVLTNLRMYKLKNDIDSKVLCDTIVEGMQENKAKDIVVLDLRNISSAVTDFFVICSGESSVQVDGIASTVARHTRKELQEKPWHQEGKTTSEWVLLDYVSVVAHIFYKDARHFYELEDLWSDALRTDIPNLN</sequence>
<dbReference type="SUPFAM" id="SSF81301">
    <property type="entry name" value="Nucleotidyltransferase"/>
    <property type="match status" value="1"/>
</dbReference>
<dbReference type="HAMAP" id="MF_01477">
    <property type="entry name" value="Iojap_RsfS"/>
    <property type="match status" value="1"/>
</dbReference>
<dbReference type="InterPro" id="IPR043519">
    <property type="entry name" value="NT_sf"/>
</dbReference>
<dbReference type="GO" id="GO:0042256">
    <property type="term" value="P:cytosolic ribosome assembly"/>
    <property type="evidence" value="ECO:0007669"/>
    <property type="project" value="UniProtKB-UniRule"/>
</dbReference>
<dbReference type="Proteomes" id="UP000316008">
    <property type="component" value="Unassembled WGS sequence"/>
</dbReference>